<dbReference type="Proteomes" id="UP000748756">
    <property type="component" value="Unassembled WGS sequence"/>
</dbReference>
<proteinExistence type="predicted"/>
<accession>A0A9P5RYB8</accession>
<dbReference type="SUPFAM" id="SSF52047">
    <property type="entry name" value="RNI-like"/>
    <property type="match status" value="1"/>
</dbReference>
<gene>
    <name evidence="1" type="ORF">BG015_009867</name>
</gene>
<protein>
    <submittedName>
        <fullName evidence="1">Uncharacterized protein</fullName>
    </submittedName>
</protein>
<dbReference type="EMBL" id="JAAAUQ010000665">
    <property type="protein sequence ID" value="KAF9148405.1"/>
    <property type="molecule type" value="Genomic_DNA"/>
</dbReference>
<dbReference type="AlphaFoldDB" id="A0A9P5RYB8"/>
<feature type="non-terminal residue" evidence="1">
    <location>
        <position position="737"/>
    </location>
</feature>
<comment type="caution">
    <text evidence="1">The sequence shown here is derived from an EMBL/GenBank/DDBJ whole genome shotgun (WGS) entry which is preliminary data.</text>
</comment>
<sequence>MAGLSQLPVECLEQILRCITKTPPAVSRPALYALCRVNRHISRVATPLLYQIPFYLLTDMTVYTDRGHRSRCLLATLLANVPSNQIHPALLLARDIITDRADPNITTVSPNSVNHLLHIRHLNITTYTFLEYDAGGEEHKHYTPLELEYIYGQEFLEMYLADRKDATCLRDAHSKKRVLHYYLNVLYREATWSLAKPILEQLESLSFPLSDIRRYLQNVDRLARLERVHVYLDMVFSCECCDATDIPQEPRRLRKKEVLRDFVQFVKAHIKHFPGRLKTVNTSDSYFWEEGLQSCPDEVEQEIYKMLPSQYQPTFISESNWRKVAAHLETIDLSRVWQIKWLPPGEIVALQRVLQRCRTLCWFTVRSLPRDCFAWAVQEKMEIGRLDQGHVSTTTTLVVSPAAAGISPDRQQHMWSESTFPEPAHMQPSLVKLERLILEECRVPSRDLDAVIFAFSQSIKMIKIEALHGPENVQSIHIGRDWCTLSTLGVLELKADTYRLILDPLLFTRCPRLKRLRIKDETFEYSCEDVVPCTLAHVMELSEVYLRGWNALTFHPATLESTEELLVLKLSMSRQAGYCFLPPIGELSASYGLGSDAVPASIARPQWTWDWYLPRLVDIDLTSEFAYMFEFRMLHGCPALKTLRLHMRTVDDHHTRTISEADLFVTCADGSKNRIVAPKLRKVYMNGCWVFESSSVLSQFLGRMFPAVERLTARGWGGVTVESIAEVLRTAAGHVRM</sequence>
<dbReference type="Gene3D" id="3.80.10.10">
    <property type="entry name" value="Ribonuclease Inhibitor"/>
    <property type="match status" value="1"/>
</dbReference>
<dbReference type="InterPro" id="IPR032675">
    <property type="entry name" value="LRR_dom_sf"/>
</dbReference>
<evidence type="ECO:0000313" key="1">
    <source>
        <dbReference type="EMBL" id="KAF9148405.1"/>
    </source>
</evidence>
<reference evidence="1" key="1">
    <citation type="journal article" date="2020" name="Fungal Divers.">
        <title>Resolving the Mortierellaceae phylogeny through synthesis of multi-gene phylogenetics and phylogenomics.</title>
        <authorList>
            <person name="Vandepol N."/>
            <person name="Liber J."/>
            <person name="Desiro A."/>
            <person name="Na H."/>
            <person name="Kennedy M."/>
            <person name="Barry K."/>
            <person name="Grigoriev I.V."/>
            <person name="Miller A.N."/>
            <person name="O'Donnell K."/>
            <person name="Stajich J.E."/>
            <person name="Bonito G."/>
        </authorList>
    </citation>
    <scope>NUCLEOTIDE SEQUENCE</scope>
    <source>
        <strain evidence="1">NRRL 6426</strain>
    </source>
</reference>
<evidence type="ECO:0000313" key="2">
    <source>
        <dbReference type="Proteomes" id="UP000748756"/>
    </source>
</evidence>
<organism evidence="1 2">
    <name type="scientific">Linnemannia schmuckeri</name>
    <dbReference type="NCBI Taxonomy" id="64567"/>
    <lineage>
        <taxon>Eukaryota</taxon>
        <taxon>Fungi</taxon>
        <taxon>Fungi incertae sedis</taxon>
        <taxon>Mucoromycota</taxon>
        <taxon>Mortierellomycotina</taxon>
        <taxon>Mortierellomycetes</taxon>
        <taxon>Mortierellales</taxon>
        <taxon>Mortierellaceae</taxon>
        <taxon>Linnemannia</taxon>
    </lineage>
</organism>
<dbReference type="OrthoDB" id="2418505at2759"/>
<name>A0A9P5RYB8_9FUNG</name>
<keyword evidence="2" id="KW-1185">Reference proteome</keyword>